<dbReference type="AlphaFoldDB" id="Q01L22"/>
<dbReference type="PANTHER" id="PTHR11439">
    <property type="entry name" value="GAG-POL-RELATED RETROTRANSPOSON"/>
    <property type="match status" value="1"/>
</dbReference>
<evidence type="ECO:0000313" key="2">
    <source>
        <dbReference type="EMBL" id="CAH66549.1"/>
    </source>
</evidence>
<organism evidence="2">
    <name type="scientific">Oryza sativa</name>
    <name type="common">Rice</name>
    <dbReference type="NCBI Taxonomy" id="4530"/>
    <lineage>
        <taxon>Eukaryota</taxon>
        <taxon>Viridiplantae</taxon>
        <taxon>Streptophyta</taxon>
        <taxon>Embryophyta</taxon>
        <taxon>Tracheophyta</taxon>
        <taxon>Spermatophyta</taxon>
        <taxon>Magnoliopsida</taxon>
        <taxon>Liliopsida</taxon>
        <taxon>Poales</taxon>
        <taxon>Poaceae</taxon>
        <taxon>BOP clade</taxon>
        <taxon>Oryzoideae</taxon>
        <taxon>Oryzeae</taxon>
        <taxon>Oryzinae</taxon>
        <taxon>Oryza</taxon>
    </lineage>
</organism>
<proteinExistence type="predicted"/>
<dbReference type="PANTHER" id="PTHR11439:SF515">
    <property type="entry name" value="GAG-POL POLYPROTEIN"/>
    <property type="match status" value="1"/>
</dbReference>
<reference evidence="2" key="2">
    <citation type="submission" date="2004-10" db="EMBL/GenBank/DDBJ databases">
        <title>Chromosome-wide comparison between domesticated rice subspecies indica and japonica.</title>
        <authorList>
            <person name="Han B."/>
        </authorList>
    </citation>
    <scope>NUCLEOTIDE SEQUENCE</scope>
</reference>
<protein>
    <submittedName>
        <fullName evidence="2">OSIGBa0106G08.2 protein</fullName>
    </submittedName>
</protein>
<reference evidence="2" key="1">
    <citation type="journal article" date="2002" name="Nature">
        <title>Sequence and analysis of rice chromosome 4.</title>
        <authorList>
            <person name="Feng Q."/>
            <person name="Zhang Y."/>
            <person name="Hao P."/>
            <person name="Wang S."/>
            <person name="Fu G."/>
            <person name="Huang Y."/>
            <person name="Li Y."/>
            <person name="Zhu J."/>
            <person name="Liu Y."/>
            <person name="Hu X."/>
            <person name="Jia P."/>
            <person name="Zhang Y."/>
            <person name="Zhao Q."/>
            <person name="Ying K."/>
            <person name="Yu S."/>
            <person name="Tang Y."/>
            <person name="Weng Q."/>
            <person name="Zhang L."/>
            <person name="Lu Y."/>
            <person name="Mu J."/>
            <person name="Lu Y."/>
            <person name="Zhang L.S."/>
            <person name="Yu Z."/>
            <person name="Fan D."/>
            <person name="Liu X."/>
            <person name="Lu T."/>
            <person name="Li C."/>
            <person name="Wu Y."/>
            <person name="Sun T."/>
            <person name="Lei H."/>
            <person name="Li T."/>
            <person name="Hu H."/>
            <person name="Guan J."/>
            <person name="Wu M."/>
            <person name="Zhang R."/>
            <person name="Zhou B."/>
            <person name="Chen Z."/>
            <person name="Chen L."/>
            <person name="Jin Z."/>
            <person name="Wang R."/>
            <person name="Yin H."/>
            <person name="Cai Z."/>
            <person name="Ren S."/>
            <person name="Lv G."/>
            <person name="Gu W."/>
            <person name="Zhu G."/>
            <person name="Tu Y."/>
            <person name="Jia J."/>
            <person name="Zhang Y."/>
            <person name="Chen J."/>
            <person name="Kang H."/>
            <person name="Chen X."/>
            <person name="Shao C."/>
            <person name="Sun Y."/>
            <person name="Hu Q."/>
            <person name="Zhang X."/>
            <person name="Zhang W."/>
            <person name="Wang L."/>
            <person name="Ding C."/>
            <person name="Sheng H."/>
            <person name="Gu J."/>
            <person name="Chen S."/>
            <person name="Ni L."/>
            <person name="Zhu F."/>
            <person name="Chen W."/>
            <person name="Lan L."/>
            <person name="Lai Y."/>
            <person name="Cheng Z."/>
            <person name="Gu M."/>
            <person name="Jiang J."/>
            <person name="Li J."/>
            <person name="Hong G."/>
            <person name="Xue Y."/>
            <person name="Han B."/>
        </authorList>
    </citation>
    <scope>NUCLEOTIDE SEQUENCE</scope>
</reference>
<dbReference type="InterPro" id="IPR013103">
    <property type="entry name" value="RVT_2"/>
</dbReference>
<dbReference type="InterPro" id="IPR043502">
    <property type="entry name" value="DNA/RNA_pol_sf"/>
</dbReference>
<evidence type="ECO:0000259" key="1">
    <source>
        <dbReference type="Pfam" id="PF07727"/>
    </source>
</evidence>
<gene>
    <name evidence="2" type="primary">OSIGBa0106G08.2</name>
</gene>
<dbReference type="Pfam" id="PF07727">
    <property type="entry name" value="RVT_2"/>
    <property type="match status" value="1"/>
</dbReference>
<sequence length="250" mass="27376">MDVKSAFLNGELAEEVYVAQPPGFEVEGEETKVYWLVKALYGLRQVPRAWNTKLDCTLKKLGFVQSPLEHGLYARGAGGSRLLVSVYVDDLVIFGADDAMIGDSEGGAISLNQAAYATKIVEKAGLVGCNPCATPMEPRLRLSKESTTPLVDATEYRSLVGSLCYLVNTRPDLAFAVGYVSWFMERPTDEHLAAVKRIVRYLAGTIHLGCRYTKGGEKKLQGYSDSDMASDIDTRKSITVPACYSFLVKI</sequence>
<accession>Q01L22</accession>
<dbReference type="EMBL" id="CR855113">
    <property type="protein sequence ID" value="CAH66549.1"/>
    <property type="molecule type" value="Genomic_DNA"/>
</dbReference>
<name>Q01L22_ORYSA</name>
<feature type="domain" description="Reverse transcriptase Ty1/copia-type" evidence="1">
    <location>
        <begin position="1"/>
        <end position="103"/>
    </location>
</feature>
<dbReference type="SUPFAM" id="SSF56672">
    <property type="entry name" value="DNA/RNA polymerases"/>
    <property type="match status" value="1"/>
</dbReference>